<keyword evidence="5" id="KW-1185">Reference proteome</keyword>
<evidence type="ECO:0000313" key="5">
    <source>
        <dbReference type="Proteomes" id="UP000077755"/>
    </source>
</evidence>
<sequence>MEIVLSKSGSWKIKKFSNFHSHDLLNSPNKKKKLRSHNKSHQESTCKKLIESFRSCGIGPAKISRIINTTNGCAADVVTPQQCSDYLKIIRKNNIGNECMIVIQKFLEWKARDSEFYYAIQVDETQSCRSIFWCDARSRRSYTTFSDVIVFDVTYKTNNFSMPFTPFTDVNHHRQSILFGCALWLQCMGNQAPGAIITDQDPAICNAIARMFPQSHHRYCKWHLGLHECEHLRSLQCAYPTFGEDYNTWCKKSKTIEESEEKIFFFLYNLSNSQLITNLFTYFSGMKSSQRSESMNSFFDGYVNRNTLLSEFIEQYEKAIASRRDAEVKEDLVSMTIAPDFTNLHSIEAHAGRVHCRNIFKIFQNEFIKEGVVTTYEVDYKEQKKAHIVKVDISTKFCKCSCARSKTWGIPCKHILYIMKQKLRVKVIPEEYILQRWTLNARYKTTSCQNYGESEANETHTSKGVTALEAWILRGDLNKVYEKVICHKELYEELKNKIHEWLKRIDEIEKIQLSPLLTNNVESSTEEGSQATQLNFTIRDPAKCKTKGRPKSASRIPTGMQEAQDLKQKRNCSLCGQTGHYRSTCKKCSILLFSGVIITYCPALFNRGRGSFSLSSD</sequence>
<dbReference type="Pfam" id="PF10551">
    <property type="entry name" value="MULE"/>
    <property type="match status" value="2"/>
</dbReference>
<organism evidence="4 5">
    <name type="scientific">Daucus carota subsp. sativus</name>
    <name type="common">Carrot</name>
    <dbReference type="NCBI Taxonomy" id="79200"/>
    <lineage>
        <taxon>Eukaryota</taxon>
        <taxon>Viridiplantae</taxon>
        <taxon>Streptophyta</taxon>
        <taxon>Embryophyta</taxon>
        <taxon>Tracheophyta</taxon>
        <taxon>Spermatophyta</taxon>
        <taxon>Magnoliopsida</taxon>
        <taxon>eudicotyledons</taxon>
        <taxon>Gunneridae</taxon>
        <taxon>Pentapetalae</taxon>
        <taxon>asterids</taxon>
        <taxon>campanulids</taxon>
        <taxon>Apiales</taxon>
        <taxon>Apiaceae</taxon>
        <taxon>Apioideae</taxon>
        <taxon>Scandiceae</taxon>
        <taxon>Daucinae</taxon>
        <taxon>Daucus</taxon>
        <taxon>Daucus sect. Daucus</taxon>
    </lineage>
</organism>
<name>A0AAF0WR51_DAUCS</name>
<dbReference type="PANTHER" id="PTHR47718">
    <property type="entry name" value="OS01G0519700 PROTEIN"/>
    <property type="match status" value="1"/>
</dbReference>
<protein>
    <recommendedName>
        <fullName evidence="6">Protein FAR1-RELATED SEQUENCE</fullName>
    </recommendedName>
</protein>
<keyword evidence="1" id="KW-0863">Zinc-finger</keyword>
<dbReference type="InterPro" id="IPR007527">
    <property type="entry name" value="Znf_SWIM"/>
</dbReference>
<gene>
    <name evidence="4" type="ORF">DCAR_0313133</name>
</gene>
<keyword evidence="1" id="KW-0479">Metal-binding</keyword>
<evidence type="ECO:0000259" key="2">
    <source>
        <dbReference type="PROSITE" id="PS50158"/>
    </source>
</evidence>
<dbReference type="GO" id="GO:0008270">
    <property type="term" value="F:zinc ion binding"/>
    <property type="evidence" value="ECO:0007669"/>
    <property type="project" value="UniProtKB-KW"/>
</dbReference>
<dbReference type="Proteomes" id="UP000077755">
    <property type="component" value="Chromosome 3"/>
</dbReference>
<evidence type="ECO:0000313" key="4">
    <source>
        <dbReference type="EMBL" id="WOG93846.1"/>
    </source>
</evidence>
<dbReference type="AlphaFoldDB" id="A0AAF0WR51"/>
<feature type="domain" description="CCHC-type" evidence="2">
    <location>
        <begin position="572"/>
        <end position="587"/>
    </location>
</feature>
<dbReference type="PANTHER" id="PTHR47718:SF7">
    <property type="entry name" value="PROTEIN FAR1-RELATED SEQUENCE"/>
    <property type="match status" value="1"/>
</dbReference>
<feature type="domain" description="SWIM-type" evidence="3">
    <location>
        <begin position="389"/>
        <end position="423"/>
    </location>
</feature>
<keyword evidence="1" id="KW-0862">Zinc</keyword>
<dbReference type="PROSITE" id="PS50966">
    <property type="entry name" value="ZF_SWIM"/>
    <property type="match status" value="1"/>
</dbReference>
<accession>A0AAF0WR51</accession>
<evidence type="ECO:0000256" key="1">
    <source>
        <dbReference type="PROSITE-ProRule" id="PRU00047"/>
    </source>
</evidence>
<evidence type="ECO:0000259" key="3">
    <source>
        <dbReference type="PROSITE" id="PS50966"/>
    </source>
</evidence>
<dbReference type="InterPro" id="IPR001878">
    <property type="entry name" value="Znf_CCHC"/>
</dbReference>
<evidence type="ECO:0008006" key="6">
    <source>
        <dbReference type="Google" id="ProtNLM"/>
    </source>
</evidence>
<dbReference type="PROSITE" id="PS50158">
    <property type="entry name" value="ZF_CCHC"/>
    <property type="match status" value="1"/>
</dbReference>
<dbReference type="InterPro" id="IPR018289">
    <property type="entry name" value="MULE_transposase_dom"/>
</dbReference>
<reference evidence="4" key="2">
    <citation type="submission" date="2022-03" db="EMBL/GenBank/DDBJ databases">
        <title>Draft title - Genomic analysis of global carrot germplasm unveils the trajectory of domestication and the origin of high carotenoid orange carrot.</title>
        <authorList>
            <person name="Iorizzo M."/>
            <person name="Ellison S."/>
            <person name="Senalik D."/>
            <person name="Macko-Podgorni A."/>
            <person name="Grzebelus D."/>
            <person name="Bostan H."/>
            <person name="Rolling W."/>
            <person name="Curaba J."/>
            <person name="Simon P."/>
        </authorList>
    </citation>
    <scope>NUCLEOTIDE SEQUENCE</scope>
    <source>
        <tissue evidence="4">Leaf</tissue>
    </source>
</reference>
<dbReference type="GO" id="GO:0003676">
    <property type="term" value="F:nucleic acid binding"/>
    <property type="evidence" value="ECO:0007669"/>
    <property type="project" value="InterPro"/>
</dbReference>
<proteinExistence type="predicted"/>
<dbReference type="EMBL" id="CP093345">
    <property type="protein sequence ID" value="WOG93846.1"/>
    <property type="molecule type" value="Genomic_DNA"/>
</dbReference>
<reference evidence="4" key="1">
    <citation type="journal article" date="2016" name="Nat. Genet.">
        <title>A high-quality carrot genome assembly provides new insights into carotenoid accumulation and asterid genome evolution.</title>
        <authorList>
            <person name="Iorizzo M."/>
            <person name="Ellison S."/>
            <person name="Senalik D."/>
            <person name="Zeng P."/>
            <person name="Satapoomin P."/>
            <person name="Huang J."/>
            <person name="Bowman M."/>
            <person name="Iovene M."/>
            <person name="Sanseverino W."/>
            <person name="Cavagnaro P."/>
            <person name="Yildiz M."/>
            <person name="Macko-Podgorni A."/>
            <person name="Moranska E."/>
            <person name="Grzebelus E."/>
            <person name="Grzebelus D."/>
            <person name="Ashrafi H."/>
            <person name="Zheng Z."/>
            <person name="Cheng S."/>
            <person name="Spooner D."/>
            <person name="Van Deynze A."/>
            <person name="Simon P."/>
        </authorList>
    </citation>
    <scope>NUCLEOTIDE SEQUENCE</scope>
    <source>
        <tissue evidence="4">Leaf</tissue>
    </source>
</reference>